<dbReference type="EMBL" id="MU866161">
    <property type="protein sequence ID" value="KAK4177559.1"/>
    <property type="molecule type" value="Genomic_DNA"/>
</dbReference>
<reference evidence="1" key="1">
    <citation type="journal article" date="2023" name="Mol. Phylogenet. Evol.">
        <title>Genome-scale phylogeny and comparative genomics of the fungal order Sordariales.</title>
        <authorList>
            <person name="Hensen N."/>
            <person name="Bonometti L."/>
            <person name="Westerberg I."/>
            <person name="Brannstrom I.O."/>
            <person name="Guillou S."/>
            <person name="Cros-Aarteil S."/>
            <person name="Calhoun S."/>
            <person name="Haridas S."/>
            <person name="Kuo A."/>
            <person name="Mondo S."/>
            <person name="Pangilinan J."/>
            <person name="Riley R."/>
            <person name="LaButti K."/>
            <person name="Andreopoulos B."/>
            <person name="Lipzen A."/>
            <person name="Chen C."/>
            <person name="Yan M."/>
            <person name="Daum C."/>
            <person name="Ng V."/>
            <person name="Clum A."/>
            <person name="Steindorff A."/>
            <person name="Ohm R.A."/>
            <person name="Martin F."/>
            <person name="Silar P."/>
            <person name="Natvig D.O."/>
            <person name="Lalanne C."/>
            <person name="Gautier V."/>
            <person name="Ament-Velasquez S.L."/>
            <person name="Kruys A."/>
            <person name="Hutchinson M.I."/>
            <person name="Powell A.J."/>
            <person name="Barry K."/>
            <person name="Miller A.N."/>
            <person name="Grigoriev I.V."/>
            <person name="Debuchy R."/>
            <person name="Gladieux P."/>
            <person name="Hiltunen Thoren M."/>
            <person name="Johannesson H."/>
        </authorList>
    </citation>
    <scope>NUCLEOTIDE SEQUENCE</scope>
    <source>
        <strain evidence="1">CBS 892.96</strain>
    </source>
</reference>
<gene>
    <name evidence="1" type="ORF">QBC36DRAFT_128404</name>
</gene>
<proteinExistence type="predicted"/>
<reference evidence="1" key="2">
    <citation type="submission" date="2023-05" db="EMBL/GenBank/DDBJ databases">
        <authorList>
            <consortium name="Lawrence Berkeley National Laboratory"/>
            <person name="Steindorff A."/>
            <person name="Hensen N."/>
            <person name="Bonometti L."/>
            <person name="Westerberg I."/>
            <person name="Brannstrom I.O."/>
            <person name="Guillou S."/>
            <person name="Cros-Aarteil S."/>
            <person name="Calhoun S."/>
            <person name="Haridas S."/>
            <person name="Kuo A."/>
            <person name="Mondo S."/>
            <person name="Pangilinan J."/>
            <person name="Riley R."/>
            <person name="Labutti K."/>
            <person name="Andreopoulos B."/>
            <person name="Lipzen A."/>
            <person name="Chen C."/>
            <person name="Yanf M."/>
            <person name="Daum C."/>
            <person name="Ng V."/>
            <person name="Clum A."/>
            <person name="Ohm R."/>
            <person name="Martin F."/>
            <person name="Silar P."/>
            <person name="Natvig D."/>
            <person name="Lalanne C."/>
            <person name="Gautier V."/>
            <person name="Ament-Velasquez S.L."/>
            <person name="Kruys A."/>
            <person name="Hutchinson M.I."/>
            <person name="Powell A.J."/>
            <person name="Barry K."/>
            <person name="Miller A.N."/>
            <person name="Grigoriev I.V."/>
            <person name="Debuchy R."/>
            <person name="Gladieux P."/>
            <person name="Thoren M.H."/>
            <person name="Johannesson H."/>
        </authorList>
    </citation>
    <scope>NUCLEOTIDE SEQUENCE</scope>
    <source>
        <strain evidence="1">CBS 892.96</strain>
    </source>
</reference>
<dbReference type="Proteomes" id="UP001302321">
    <property type="component" value="Unassembled WGS sequence"/>
</dbReference>
<comment type="caution">
    <text evidence="1">The sequence shown here is derived from an EMBL/GenBank/DDBJ whole genome shotgun (WGS) entry which is preliminary data.</text>
</comment>
<evidence type="ECO:0000313" key="2">
    <source>
        <dbReference type="Proteomes" id="UP001302321"/>
    </source>
</evidence>
<accession>A0AAN6W8W1</accession>
<dbReference type="AlphaFoldDB" id="A0AAN6W8W1"/>
<organism evidence="1 2">
    <name type="scientific">Triangularia setosa</name>
    <dbReference type="NCBI Taxonomy" id="2587417"/>
    <lineage>
        <taxon>Eukaryota</taxon>
        <taxon>Fungi</taxon>
        <taxon>Dikarya</taxon>
        <taxon>Ascomycota</taxon>
        <taxon>Pezizomycotina</taxon>
        <taxon>Sordariomycetes</taxon>
        <taxon>Sordariomycetidae</taxon>
        <taxon>Sordariales</taxon>
        <taxon>Podosporaceae</taxon>
        <taxon>Triangularia</taxon>
    </lineage>
</organism>
<protein>
    <submittedName>
        <fullName evidence="1">Uncharacterized protein</fullName>
    </submittedName>
</protein>
<keyword evidence="2" id="KW-1185">Reference proteome</keyword>
<name>A0AAN6W8W1_9PEZI</name>
<sequence>MTNSKSSGSRSTGNPDTSYDDWYHANGYYLETFWKCHRCGFGAYTMSTTPQCLDMDCQHRGPCSKCQVTREWVRIEQ</sequence>
<evidence type="ECO:0000313" key="1">
    <source>
        <dbReference type="EMBL" id="KAK4177559.1"/>
    </source>
</evidence>